<evidence type="ECO:0000259" key="2">
    <source>
        <dbReference type="Pfam" id="PF16344"/>
    </source>
</evidence>
<feature type="domain" description="FecR protein" evidence="1">
    <location>
        <begin position="187"/>
        <end position="283"/>
    </location>
</feature>
<dbReference type="Gene3D" id="2.60.120.1440">
    <property type="match status" value="1"/>
</dbReference>
<protein>
    <submittedName>
        <fullName evidence="3">FecR domain-containing protein</fullName>
    </submittedName>
</protein>
<dbReference type="InterPro" id="IPR006860">
    <property type="entry name" value="FecR"/>
</dbReference>
<evidence type="ECO:0000313" key="4">
    <source>
        <dbReference type="Proteomes" id="UP001220610"/>
    </source>
</evidence>
<gene>
    <name evidence="3" type="ORF">P0Y53_14205</name>
</gene>
<dbReference type="EMBL" id="CP119311">
    <property type="protein sequence ID" value="WEK33641.1"/>
    <property type="molecule type" value="Genomic_DNA"/>
</dbReference>
<dbReference type="PANTHER" id="PTHR30273">
    <property type="entry name" value="PERIPLASMIC SIGNAL SENSOR AND SIGMA FACTOR ACTIVATOR FECR-RELATED"/>
    <property type="match status" value="1"/>
</dbReference>
<dbReference type="InterPro" id="IPR032508">
    <property type="entry name" value="FecR_C"/>
</dbReference>
<dbReference type="Gene3D" id="3.55.50.30">
    <property type="match status" value="1"/>
</dbReference>
<dbReference type="Proteomes" id="UP001220610">
    <property type="component" value="Chromosome"/>
</dbReference>
<dbReference type="GO" id="GO:0016989">
    <property type="term" value="F:sigma factor antagonist activity"/>
    <property type="evidence" value="ECO:0007669"/>
    <property type="project" value="TreeGrafter"/>
</dbReference>
<sequence length="395" mass="43502">MEQPAFDIAGPLIRYLEGAATVAETQAVEQWLKDRPENQQLYEQLKRSDWLLRQAAFYGSLQPEPGWQKLQAAIPELAALPVADKARVIPLRRTAWLRVAAAVLLLTIGYLLLPTRQTPVADTAQAAVIAPGREGAVLQLADGSRILLDSAGNGLLATEGGSRVLLDKGQLRYEAAATPASTAAFNTMSTPRGRQFQLSLPDGSRVWLNAASSIRYPTKFSGKERQVQVTGEAYFEVMPDSRRPFTVLVNGDSKVEVLGTAFNINAYADEQAIRTTLVAGAVRVTVGRRKLDLAPGQQALHNEIAQEPQLLSEVDIDKVTAWKNGLFNFENAGLEEVMRQIARWYDIEVVYENTVPRLFFGGKMSRGLQLDAVLKGLEGARVHFRLEGRRLIVMP</sequence>
<dbReference type="PANTHER" id="PTHR30273:SF2">
    <property type="entry name" value="PROTEIN FECR"/>
    <property type="match status" value="1"/>
</dbReference>
<accession>A0AAJ5WKQ0</accession>
<dbReference type="InterPro" id="IPR012373">
    <property type="entry name" value="Ferrdict_sens_TM"/>
</dbReference>
<organism evidence="3 4">
    <name type="scientific">Candidatus Pseudobacter hemicellulosilyticus</name>
    <dbReference type="NCBI Taxonomy" id="3121375"/>
    <lineage>
        <taxon>Bacteria</taxon>
        <taxon>Pseudomonadati</taxon>
        <taxon>Bacteroidota</taxon>
        <taxon>Chitinophagia</taxon>
        <taxon>Chitinophagales</taxon>
        <taxon>Chitinophagaceae</taxon>
        <taxon>Pseudobacter</taxon>
    </lineage>
</organism>
<name>A0AAJ5WKQ0_9BACT</name>
<evidence type="ECO:0000259" key="1">
    <source>
        <dbReference type="Pfam" id="PF04773"/>
    </source>
</evidence>
<proteinExistence type="predicted"/>
<evidence type="ECO:0000313" key="3">
    <source>
        <dbReference type="EMBL" id="WEK33641.1"/>
    </source>
</evidence>
<feature type="domain" description="Protein FecR C-terminal" evidence="2">
    <location>
        <begin position="327"/>
        <end position="393"/>
    </location>
</feature>
<dbReference type="AlphaFoldDB" id="A0AAJ5WKQ0"/>
<dbReference type="Pfam" id="PF04773">
    <property type="entry name" value="FecR"/>
    <property type="match status" value="1"/>
</dbReference>
<dbReference type="Pfam" id="PF16344">
    <property type="entry name" value="FecR_C"/>
    <property type="match status" value="1"/>
</dbReference>
<reference evidence="3" key="1">
    <citation type="submission" date="2023-03" db="EMBL/GenBank/DDBJ databases">
        <title>Andean soil-derived lignocellulolytic bacterial consortium as a source of novel taxa and putative plastic-active enzymes.</title>
        <authorList>
            <person name="Diaz-Garcia L."/>
            <person name="Chuvochina M."/>
            <person name="Feuerriegel G."/>
            <person name="Bunk B."/>
            <person name="Sproer C."/>
            <person name="Streit W.R."/>
            <person name="Rodriguez L.M."/>
            <person name="Overmann J."/>
            <person name="Jimenez D.J."/>
        </authorList>
    </citation>
    <scope>NUCLEOTIDE SEQUENCE</scope>
    <source>
        <strain evidence="3">MAG 7</strain>
    </source>
</reference>